<keyword evidence="1" id="KW-0732">Signal</keyword>
<evidence type="ECO:0000313" key="2">
    <source>
        <dbReference type="EMBL" id="MFD1292833.1"/>
    </source>
</evidence>
<comment type="caution">
    <text evidence="2">The sequence shown here is derived from an EMBL/GenBank/DDBJ whole genome shotgun (WGS) entry which is preliminary data.</text>
</comment>
<gene>
    <name evidence="2" type="ORF">ACFQ5N_03200</name>
</gene>
<protein>
    <recommendedName>
        <fullName evidence="4">DUF4412 domain-containing protein</fullName>
    </recommendedName>
</protein>
<keyword evidence="3" id="KW-1185">Reference proteome</keyword>
<reference evidence="3" key="1">
    <citation type="journal article" date="2019" name="Int. J. Syst. Evol. Microbiol.">
        <title>The Global Catalogue of Microorganisms (GCM) 10K type strain sequencing project: providing services to taxonomists for standard genome sequencing and annotation.</title>
        <authorList>
            <consortium name="The Broad Institute Genomics Platform"/>
            <consortium name="The Broad Institute Genome Sequencing Center for Infectious Disease"/>
            <person name="Wu L."/>
            <person name="Ma J."/>
        </authorList>
    </citation>
    <scope>NUCLEOTIDE SEQUENCE [LARGE SCALE GENOMIC DNA]</scope>
    <source>
        <strain evidence="3">CCUG 62221</strain>
    </source>
</reference>
<feature type="signal peptide" evidence="1">
    <location>
        <begin position="1"/>
        <end position="22"/>
    </location>
</feature>
<evidence type="ECO:0008006" key="4">
    <source>
        <dbReference type="Google" id="ProtNLM"/>
    </source>
</evidence>
<proteinExistence type="predicted"/>
<accession>A0ABW3WL07</accession>
<evidence type="ECO:0000313" key="3">
    <source>
        <dbReference type="Proteomes" id="UP001597241"/>
    </source>
</evidence>
<dbReference type="PROSITE" id="PS51257">
    <property type="entry name" value="PROKAR_LIPOPROTEIN"/>
    <property type="match status" value="1"/>
</dbReference>
<dbReference type="EMBL" id="JBHTMV010000003">
    <property type="protein sequence ID" value="MFD1292833.1"/>
    <property type="molecule type" value="Genomic_DNA"/>
</dbReference>
<feature type="chain" id="PRO_5045418850" description="DUF4412 domain-containing protein" evidence="1">
    <location>
        <begin position="23"/>
        <end position="269"/>
    </location>
</feature>
<sequence>MKNIFLLVVVFLLSLTSCSQNSKTAKSGFQKYPFKSAVIEYTITGNSTGTKTIYIDDYGFKQAEISEITTKIMGFKTKEKEEVITVGSEIFTVDHETNKVVKTNNPYAEKYAENVGEDYIKTGEEVLISLGFEKIGNETILGKNCTIWKGMSTIWAWKGVVLKSETNLMGMRIVETATSIKTAVNIDADKFIAPTNYAVEEIEMAGANNVFSEFENANESLTDEDKKMMKEVQKMSFEDFKKMMKKEDPEISDEEIKNVYRMMKTFGNN</sequence>
<name>A0ABW3WL07_9FLAO</name>
<organism evidence="2 3">
    <name type="scientific">Lutibacter holmesii</name>
    <dbReference type="NCBI Taxonomy" id="1137985"/>
    <lineage>
        <taxon>Bacteria</taxon>
        <taxon>Pseudomonadati</taxon>
        <taxon>Bacteroidota</taxon>
        <taxon>Flavobacteriia</taxon>
        <taxon>Flavobacteriales</taxon>
        <taxon>Flavobacteriaceae</taxon>
        <taxon>Lutibacter</taxon>
    </lineage>
</organism>
<dbReference type="RefSeq" id="WP_386807698.1">
    <property type="nucleotide sequence ID" value="NZ_JBHTMV010000003.1"/>
</dbReference>
<evidence type="ECO:0000256" key="1">
    <source>
        <dbReference type="SAM" id="SignalP"/>
    </source>
</evidence>
<dbReference type="Proteomes" id="UP001597241">
    <property type="component" value="Unassembled WGS sequence"/>
</dbReference>